<protein>
    <submittedName>
        <fullName evidence="9">Superfamily II DNA and RNA helicase</fullName>
    </submittedName>
</protein>
<dbReference type="EMBL" id="FNZK01000001">
    <property type="protein sequence ID" value="SEI88973.1"/>
    <property type="molecule type" value="Genomic_DNA"/>
</dbReference>
<dbReference type="Pfam" id="PF00271">
    <property type="entry name" value="Helicase_C"/>
    <property type="match status" value="1"/>
</dbReference>
<dbReference type="AlphaFoldDB" id="A0A1H6U9C1"/>
<dbReference type="RefSeq" id="WP_091828662.1">
    <property type="nucleotide sequence ID" value="NZ_FNZK01000001.1"/>
</dbReference>
<keyword evidence="10" id="KW-1185">Reference proteome</keyword>
<accession>A0A1H6U9C1</accession>
<reference evidence="10" key="1">
    <citation type="submission" date="2016-10" db="EMBL/GenBank/DDBJ databases">
        <authorList>
            <person name="Varghese N."/>
            <person name="Submissions S."/>
        </authorList>
    </citation>
    <scope>NUCLEOTIDE SEQUENCE [LARGE SCALE GENOMIC DNA]</scope>
    <source>
        <strain evidence="10">DSM 2179</strain>
    </source>
</reference>
<dbReference type="PROSITE" id="PS51194">
    <property type="entry name" value="HELICASE_CTER"/>
    <property type="match status" value="1"/>
</dbReference>
<dbReference type="Pfam" id="PF00270">
    <property type="entry name" value="DEAD"/>
    <property type="match status" value="1"/>
</dbReference>
<dbReference type="PROSITE" id="PS51195">
    <property type="entry name" value="Q_MOTIF"/>
    <property type="match status" value="1"/>
</dbReference>
<evidence type="ECO:0000313" key="9">
    <source>
        <dbReference type="EMBL" id="SEI88973.1"/>
    </source>
</evidence>
<dbReference type="SMART" id="SM00490">
    <property type="entry name" value="HELICc"/>
    <property type="match status" value="1"/>
</dbReference>
<dbReference type="InterPro" id="IPR011545">
    <property type="entry name" value="DEAD/DEAH_box_helicase_dom"/>
</dbReference>
<dbReference type="InterPro" id="IPR014001">
    <property type="entry name" value="Helicase_ATP-bd"/>
</dbReference>
<dbReference type="PROSITE" id="PS51192">
    <property type="entry name" value="HELICASE_ATP_BIND_1"/>
    <property type="match status" value="1"/>
</dbReference>
<dbReference type="PANTHER" id="PTHR47963">
    <property type="entry name" value="DEAD-BOX ATP-DEPENDENT RNA HELICASE 47, MITOCHONDRIAL"/>
    <property type="match status" value="1"/>
</dbReference>
<dbReference type="STRING" id="84035.SAMN05660742_101363"/>
<dbReference type="InterPro" id="IPR050547">
    <property type="entry name" value="DEAD_box_RNA_helicases"/>
</dbReference>
<dbReference type="Gene3D" id="3.40.50.300">
    <property type="entry name" value="P-loop containing nucleotide triphosphate hydrolases"/>
    <property type="match status" value="2"/>
</dbReference>
<dbReference type="GO" id="GO:0005840">
    <property type="term" value="C:ribosome"/>
    <property type="evidence" value="ECO:0007669"/>
    <property type="project" value="TreeGrafter"/>
</dbReference>
<organism evidence="9 10">
    <name type="scientific">Propionispira arboris</name>
    <dbReference type="NCBI Taxonomy" id="84035"/>
    <lineage>
        <taxon>Bacteria</taxon>
        <taxon>Bacillati</taxon>
        <taxon>Bacillota</taxon>
        <taxon>Negativicutes</taxon>
        <taxon>Selenomonadales</taxon>
        <taxon>Selenomonadaceae</taxon>
        <taxon>Propionispira</taxon>
    </lineage>
</organism>
<dbReference type="Proteomes" id="UP000199662">
    <property type="component" value="Unassembled WGS sequence"/>
</dbReference>
<gene>
    <name evidence="9" type="ORF">SAMN05660742_101363</name>
</gene>
<dbReference type="GO" id="GO:0033592">
    <property type="term" value="F:RNA strand annealing activity"/>
    <property type="evidence" value="ECO:0007669"/>
    <property type="project" value="TreeGrafter"/>
</dbReference>
<dbReference type="GO" id="GO:0009409">
    <property type="term" value="P:response to cold"/>
    <property type="evidence" value="ECO:0007669"/>
    <property type="project" value="TreeGrafter"/>
</dbReference>
<dbReference type="SUPFAM" id="SSF52540">
    <property type="entry name" value="P-loop containing nucleoside triphosphate hydrolases"/>
    <property type="match status" value="1"/>
</dbReference>
<evidence type="ECO:0000313" key="10">
    <source>
        <dbReference type="Proteomes" id="UP000199662"/>
    </source>
</evidence>
<feature type="short sequence motif" description="Q motif" evidence="5">
    <location>
        <begin position="3"/>
        <end position="31"/>
    </location>
</feature>
<feature type="domain" description="DEAD-box RNA helicase Q" evidence="8">
    <location>
        <begin position="3"/>
        <end position="31"/>
    </location>
</feature>
<evidence type="ECO:0000256" key="3">
    <source>
        <dbReference type="ARBA" id="ARBA00022806"/>
    </source>
</evidence>
<dbReference type="GO" id="GO:0003724">
    <property type="term" value="F:RNA helicase activity"/>
    <property type="evidence" value="ECO:0007669"/>
    <property type="project" value="InterPro"/>
</dbReference>
<dbReference type="InterPro" id="IPR027417">
    <property type="entry name" value="P-loop_NTPase"/>
</dbReference>
<evidence type="ECO:0000259" key="8">
    <source>
        <dbReference type="PROSITE" id="PS51195"/>
    </source>
</evidence>
<dbReference type="InterPro" id="IPR014014">
    <property type="entry name" value="RNA_helicase_DEAD_Q_motif"/>
</dbReference>
<dbReference type="GO" id="GO:0005829">
    <property type="term" value="C:cytosol"/>
    <property type="evidence" value="ECO:0007669"/>
    <property type="project" value="TreeGrafter"/>
</dbReference>
<dbReference type="SMART" id="SM00487">
    <property type="entry name" value="DEXDc"/>
    <property type="match status" value="1"/>
</dbReference>
<keyword evidence="3 9" id="KW-0347">Helicase</keyword>
<dbReference type="GO" id="GO:0016787">
    <property type="term" value="F:hydrolase activity"/>
    <property type="evidence" value="ECO:0007669"/>
    <property type="project" value="UniProtKB-KW"/>
</dbReference>
<keyword evidence="1" id="KW-0547">Nucleotide-binding</keyword>
<evidence type="ECO:0000256" key="5">
    <source>
        <dbReference type="PROSITE-ProRule" id="PRU00552"/>
    </source>
</evidence>
<dbReference type="GO" id="GO:0005524">
    <property type="term" value="F:ATP binding"/>
    <property type="evidence" value="ECO:0007669"/>
    <property type="project" value="UniProtKB-KW"/>
</dbReference>
<feature type="domain" description="Helicase C-terminal" evidence="7">
    <location>
        <begin position="235"/>
        <end position="374"/>
    </location>
</feature>
<evidence type="ECO:0000256" key="1">
    <source>
        <dbReference type="ARBA" id="ARBA00022741"/>
    </source>
</evidence>
<dbReference type="CDD" id="cd18787">
    <property type="entry name" value="SF2_C_DEAD"/>
    <property type="match status" value="1"/>
</dbReference>
<evidence type="ECO:0000256" key="2">
    <source>
        <dbReference type="ARBA" id="ARBA00022801"/>
    </source>
</evidence>
<keyword evidence="2" id="KW-0378">Hydrolase</keyword>
<keyword evidence="4" id="KW-0067">ATP-binding</keyword>
<feature type="domain" description="Helicase ATP-binding" evidence="6">
    <location>
        <begin position="34"/>
        <end position="206"/>
    </location>
</feature>
<dbReference type="InterPro" id="IPR001650">
    <property type="entry name" value="Helicase_C-like"/>
</dbReference>
<dbReference type="PANTHER" id="PTHR47963:SF7">
    <property type="entry name" value="ATP-DEPENDENT RNA HELICASE YFML-RELATED"/>
    <property type="match status" value="1"/>
</dbReference>
<evidence type="ECO:0000259" key="6">
    <source>
        <dbReference type="PROSITE" id="PS51192"/>
    </source>
</evidence>
<evidence type="ECO:0000259" key="7">
    <source>
        <dbReference type="PROSITE" id="PS51194"/>
    </source>
</evidence>
<evidence type="ECO:0000256" key="4">
    <source>
        <dbReference type="ARBA" id="ARBA00022840"/>
    </source>
</evidence>
<name>A0A1H6U9C1_9FIRM</name>
<sequence length="386" mass="42991">MSEKFLALGLQPDLVKALDEMNFLQPTPIQEQTIPAALKGDNIVGRSATGTGKTLAYLLPILQKIDLESSAVQAVILAPTYELAMQISHQVQLVVQKAEMKITSLSLIGGANVTRQIEKLKKKPQIVIGSAGRINELQRKGKLKMQQVKFLVLDEVDRLLDDQNQESIEQVLKCIGKDCQHFLFSATIAAKTMKRASFVLNPTIVKLGDDLILQPQIENFYFITTFRDKIEVLRKLTKLFPVKRGLVFVNKMYDLGKTIENLTYNDIKVAALTGDADKLSRKKAIDDFTKGKVTLLLATDLAARGLDIPDIDYVINLDIPENEGIYLHRAGRTGRAGATGIAVSLVDSKEVTHFVEIGKKLNLQFVPKKMLNGKIVDFMVKPKHWK</sequence>
<dbReference type="CDD" id="cd00268">
    <property type="entry name" value="DEADc"/>
    <property type="match status" value="1"/>
</dbReference>
<dbReference type="InterPro" id="IPR044742">
    <property type="entry name" value="DEAD/DEAH_RhlB"/>
</dbReference>
<proteinExistence type="predicted"/>